<dbReference type="EMBL" id="JANVFT010000138">
    <property type="protein sequence ID" value="KAJ4464596.1"/>
    <property type="molecule type" value="Genomic_DNA"/>
</dbReference>
<evidence type="ECO:0000313" key="3">
    <source>
        <dbReference type="Proteomes" id="UP001150217"/>
    </source>
</evidence>
<reference evidence="2" key="1">
    <citation type="submission" date="2022-08" db="EMBL/GenBank/DDBJ databases">
        <title>A Global Phylogenomic Analysis of the Shiitake Genus Lentinula.</title>
        <authorList>
            <consortium name="DOE Joint Genome Institute"/>
            <person name="Sierra-Patev S."/>
            <person name="Min B."/>
            <person name="Naranjo-Ortiz M."/>
            <person name="Looney B."/>
            <person name="Konkel Z."/>
            <person name="Slot J.C."/>
            <person name="Sakamoto Y."/>
            <person name="Steenwyk J.L."/>
            <person name="Rokas A."/>
            <person name="Carro J."/>
            <person name="Camarero S."/>
            <person name="Ferreira P."/>
            <person name="Molpeceres G."/>
            <person name="Ruiz-Duenas F.J."/>
            <person name="Serrano A."/>
            <person name="Henrissat B."/>
            <person name="Drula E."/>
            <person name="Hughes K.W."/>
            <person name="Mata J.L."/>
            <person name="Ishikawa N.K."/>
            <person name="Vargas-Isla R."/>
            <person name="Ushijima S."/>
            <person name="Smith C.A."/>
            <person name="Ahrendt S."/>
            <person name="Andreopoulos W."/>
            <person name="He G."/>
            <person name="Labutti K."/>
            <person name="Lipzen A."/>
            <person name="Ng V."/>
            <person name="Riley R."/>
            <person name="Sandor L."/>
            <person name="Barry K."/>
            <person name="Martinez A.T."/>
            <person name="Xiao Y."/>
            <person name="Gibbons J.G."/>
            <person name="Terashima K."/>
            <person name="Grigoriev I.V."/>
            <person name="Hibbett D.S."/>
        </authorList>
    </citation>
    <scope>NUCLEOTIDE SEQUENCE</scope>
    <source>
        <strain evidence="2">RHP3577 ss4</strain>
    </source>
</reference>
<dbReference type="InterPro" id="IPR053354">
    <property type="entry name" value="MGDG_epimerase"/>
</dbReference>
<dbReference type="PANTHER" id="PTHR43558">
    <property type="entry name" value="REDUCTASE, PUTATIVE (AFU_ORTHOLOGUE AFUA_3G10540)-RELATED"/>
    <property type="match status" value="1"/>
</dbReference>
<gene>
    <name evidence="2" type="ORF">C8R41DRAFT_859730</name>
</gene>
<feature type="region of interest" description="Disordered" evidence="1">
    <location>
        <begin position="807"/>
        <end position="827"/>
    </location>
</feature>
<accession>A0ABQ8UYU2</accession>
<comment type="caution">
    <text evidence="2">The sequence shown here is derived from an EMBL/GenBank/DDBJ whole genome shotgun (WGS) entry which is preliminary data.</text>
</comment>
<keyword evidence="3" id="KW-1185">Reference proteome</keyword>
<evidence type="ECO:0000313" key="2">
    <source>
        <dbReference type="EMBL" id="KAJ4464596.1"/>
    </source>
</evidence>
<evidence type="ECO:0000256" key="1">
    <source>
        <dbReference type="SAM" id="MobiDB-lite"/>
    </source>
</evidence>
<sequence length="827" mass="94183">MPASAEPFYWREGRIRAMLSTTTDPALREVLKRSDTQTEIAIEAVNTQLQLWKDTVEKEVSSTITFQILGLDIVNLTFKGYIGENVEEDVAVIKEGVVGLENADELLKKSLWSWSKLPYPIRRVGSSLSYVSDANGGEQGPTKRTKILENDELVDDVDEWVLRNEAFLRTLSKPHAASASVLKAWSVGLVRLSDLPKILHSFSPITSPNDSSYIHALKISRFPIDALPGYSVLADKRPPTIFVQPSSSDFKGRFDCMSGGLLAGLDWNNVFVAGGLVLGALLTPDIPPTATVPALERLYLNEPPEWISSDIDLYIYGLDVESANEKIKHIADVYQSNLGSADAPFLVVRNSQTITLYSEWPKRRVQIVLKLVKTPREVLLNFDLDICAAGWDGKEVWMLPRFVRALETGTNVFTMDLVNGHYLGDRKATRDKRVFKYAKRGFGIRIIPLYIGYLSPYQSADSQALLDKISLGEVLFKPPLSMTRIADNARTWTREVVNRYIQNGQKNVSLTYHWPEGRWPKIKGKNGLPVFSHAMLEGYGQITSEPLGRSCLTGFGLLMRHVALWELEREGIIEIYEHIFAEDAYNNIGQVSYDDTPAYEWDENFSVKAFIEAIDSFNRREKDAMQSEWDTITVIGAKGFEFPEVKRDTYSRSFEEIFSLDKDMTIPIFTTEGFVQFANDLVMKALQESNLDKMSKNKQMPLAIIGKDEDQDVVIALWHLDSILNWQMVDRRIDEVREILWAFHRANERLYHPEPENRVNNLKTNISKRAIRISEKDENHAFVRWVGREPYQDTTDVNGIFLVERRSRNREDSEDEDAEGEEDEDEQ</sequence>
<name>A0ABQ8UYU2_9AGAR</name>
<organism evidence="2 3">
    <name type="scientific">Lentinula lateritia</name>
    <dbReference type="NCBI Taxonomy" id="40482"/>
    <lineage>
        <taxon>Eukaryota</taxon>
        <taxon>Fungi</taxon>
        <taxon>Dikarya</taxon>
        <taxon>Basidiomycota</taxon>
        <taxon>Agaricomycotina</taxon>
        <taxon>Agaricomycetes</taxon>
        <taxon>Agaricomycetidae</taxon>
        <taxon>Agaricales</taxon>
        <taxon>Marasmiineae</taxon>
        <taxon>Omphalotaceae</taxon>
        <taxon>Lentinula</taxon>
    </lineage>
</organism>
<dbReference type="Proteomes" id="UP001150217">
    <property type="component" value="Unassembled WGS sequence"/>
</dbReference>
<protein>
    <submittedName>
        <fullName evidence="2">Uncharacterized protein</fullName>
    </submittedName>
</protein>
<feature type="compositionally biased region" description="Acidic residues" evidence="1">
    <location>
        <begin position="812"/>
        <end position="827"/>
    </location>
</feature>
<proteinExistence type="predicted"/>
<dbReference type="PANTHER" id="PTHR43558:SF6">
    <property type="entry name" value="REDUCTASE, PUTATIVE (AFU_ORTHOLOGUE AFUA_3G10540)-RELATED"/>
    <property type="match status" value="1"/>
</dbReference>